<keyword evidence="4 7" id="KW-0812">Transmembrane</keyword>
<dbReference type="GO" id="GO:0005886">
    <property type="term" value="C:plasma membrane"/>
    <property type="evidence" value="ECO:0007669"/>
    <property type="project" value="UniProtKB-SubCell"/>
</dbReference>
<dbReference type="Gene3D" id="3.40.50.300">
    <property type="entry name" value="P-loop containing nucleotide triphosphate hydrolases"/>
    <property type="match status" value="1"/>
</dbReference>
<evidence type="ECO:0000256" key="1">
    <source>
        <dbReference type="ARBA" id="ARBA00004651"/>
    </source>
</evidence>
<accession>A0A9Q4KTG1</accession>
<evidence type="ECO:0000256" key="2">
    <source>
        <dbReference type="ARBA" id="ARBA00008806"/>
    </source>
</evidence>
<dbReference type="SUPFAM" id="SSF52540">
    <property type="entry name" value="P-loop containing nucleoside triphosphate hydrolases"/>
    <property type="match status" value="1"/>
</dbReference>
<dbReference type="AlphaFoldDB" id="A0A9Q4KTG1"/>
<name>A0A9Q4KTG1_9BACT</name>
<protein>
    <submittedName>
        <fullName evidence="8">Type IV secretory system conjugative DNA transfer family protein</fullName>
    </submittedName>
</protein>
<feature type="transmembrane region" description="Helical" evidence="7">
    <location>
        <begin position="12"/>
        <end position="34"/>
    </location>
</feature>
<dbReference type="CDD" id="cd01127">
    <property type="entry name" value="TrwB_TraG_TraD_VirD4"/>
    <property type="match status" value="2"/>
</dbReference>
<organism evidence="8 9">
    <name type="scientific">Campylobacter ureolyticus</name>
    <dbReference type="NCBI Taxonomy" id="827"/>
    <lineage>
        <taxon>Bacteria</taxon>
        <taxon>Pseudomonadati</taxon>
        <taxon>Campylobacterota</taxon>
        <taxon>Epsilonproteobacteria</taxon>
        <taxon>Campylobacterales</taxon>
        <taxon>Campylobacteraceae</taxon>
        <taxon>Campylobacter</taxon>
    </lineage>
</organism>
<dbReference type="EMBL" id="JAPXGP010000010">
    <property type="protein sequence ID" value="MCZ6162499.1"/>
    <property type="molecule type" value="Genomic_DNA"/>
</dbReference>
<dbReference type="Pfam" id="PF02534">
    <property type="entry name" value="T4SS-DNA_transf"/>
    <property type="match status" value="1"/>
</dbReference>
<keyword evidence="6 7" id="KW-0472">Membrane</keyword>
<keyword evidence="5 7" id="KW-1133">Transmembrane helix</keyword>
<evidence type="ECO:0000256" key="5">
    <source>
        <dbReference type="ARBA" id="ARBA00022989"/>
    </source>
</evidence>
<evidence type="ECO:0000256" key="3">
    <source>
        <dbReference type="ARBA" id="ARBA00022475"/>
    </source>
</evidence>
<dbReference type="RefSeq" id="WP_269480721.1">
    <property type="nucleotide sequence ID" value="NZ_JAPXGI010000008.1"/>
</dbReference>
<sequence length="607" mass="68818">MKKDTNQALAYIYGILTIFIMLLIISSISTQYIAKSFNYSPNLGETWIYGLYNPLNFIFWSRDYYSFYPTFFNQFFAFLGVGIAFSFIMFIILRLFFIRKAKAIKDLHGSARWANLKDIEEMGILNNDDGVYIGGFLHKKTTYYLKHNGPEHIIAFAPTRSGKGVGLVLPTLLSWKYSALIIDIKGELWNLTAGWRKKYANNKVLKFDPTCTDGSAVKFNILEEIRIGTIHEIKDTQNIAINLIFKGESPSNNIQSNTSYFKNEAVSFLSAITLFMLHQAKTQSKNTPSLYDLYKFINDPDFSIDERLAEMLDCDLEIEETSKDMIKSIAKSMSNKAPQELSGVIGSTNEALNLYIDPIIAKNISKSEFKIRDLMNYDLPVSLYITIPPSNMDRLKPLNNLLINQILRTLTDESLKFEDGKGVENYKHRLLFMGDEIVSLGKLGSVENNIAYAAGYGIKYYFIIQDISQLHNLYGKDESIISNCHVRIAYAPNKIETAKVLSEMSGKATVIKKAITSSGKRMSVILDNVSETIQETQRPIITDDECMRIKAAKKDKKTGLITEAGDMLIFIAGSLPIYGKQILFFKDETFLQRSKVTLDNKLSDIIK</sequence>
<dbReference type="PANTHER" id="PTHR37937:SF1">
    <property type="entry name" value="CONJUGATIVE TRANSFER: DNA TRANSPORT"/>
    <property type="match status" value="1"/>
</dbReference>
<comment type="similarity">
    <text evidence="2">Belongs to the VirD4/TraG family.</text>
</comment>
<comment type="subcellular location">
    <subcellularLocation>
        <location evidence="1">Cell membrane</location>
        <topology evidence="1">Multi-pass membrane protein</topology>
    </subcellularLocation>
</comment>
<dbReference type="PANTHER" id="PTHR37937">
    <property type="entry name" value="CONJUGATIVE TRANSFER: DNA TRANSPORT"/>
    <property type="match status" value="1"/>
</dbReference>
<evidence type="ECO:0000256" key="7">
    <source>
        <dbReference type="SAM" id="Phobius"/>
    </source>
</evidence>
<feature type="transmembrane region" description="Helical" evidence="7">
    <location>
        <begin position="75"/>
        <end position="97"/>
    </location>
</feature>
<evidence type="ECO:0000313" key="8">
    <source>
        <dbReference type="EMBL" id="MCZ6162499.1"/>
    </source>
</evidence>
<evidence type="ECO:0000313" key="9">
    <source>
        <dbReference type="Proteomes" id="UP001075461"/>
    </source>
</evidence>
<reference evidence="8" key="1">
    <citation type="submission" date="2022-12" db="EMBL/GenBank/DDBJ databases">
        <title>Species Delineation and Comparative Genomics within the Campylobacter ureolyticus Complex.</title>
        <authorList>
            <person name="Maki J."/>
            <person name="Howard M."/>
            <person name="Connelly S."/>
            <person name="Hardy D.J."/>
            <person name="Cameron A."/>
        </authorList>
    </citation>
    <scope>NUCLEOTIDE SEQUENCE</scope>
    <source>
        <strain evidence="8">URMC_786</strain>
    </source>
</reference>
<evidence type="ECO:0000256" key="6">
    <source>
        <dbReference type="ARBA" id="ARBA00023136"/>
    </source>
</evidence>
<keyword evidence="3" id="KW-1003">Cell membrane</keyword>
<gene>
    <name evidence="8" type="ORF">O6B92_09185</name>
</gene>
<dbReference type="Proteomes" id="UP001075461">
    <property type="component" value="Unassembled WGS sequence"/>
</dbReference>
<evidence type="ECO:0000256" key="4">
    <source>
        <dbReference type="ARBA" id="ARBA00022692"/>
    </source>
</evidence>
<dbReference type="InterPro" id="IPR051539">
    <property type="entry name" value="T4SS-coupling_protein"/>
</dbReference>
<dbReference type="NCBIfam" id="NF010453">
    <property type="entry name" value="PRK13880.1"/>
    <property type="match status" value="1"/>
</dbReference>
<comment type="caution">
    <text evidence="8">The sequence shown here is derived from an EMBL/GenBank/DDBJ whole genome shotgun (WGS) entry which is preliminary data.</text>
</comment>
<proteinExistence type="inferred from homology"/>
<dbReference type="InterPro" id="IPR027417">
    <property type="entry name" value="P-loop_NTPase"/>
</dbReference>
<dbReference type="InterPro" id="IPR003688">
    <property type="entry name" value="TraG/VirD4"/>
</dbReference>